<dbReference type="SUPFAM" id="SSF51366">
    <property type="entry name" value="Ribulose-phoshate binding barrel"/>
    <property type="match status" value="1"/>
</dbReference>
<dbReference type="CDD" id="cd00429">
    <property type="entry name" value="RPE"/>
    <property type="match status" value="1"/>
</dbReference>
<dbReference type="PANTHER" id="PTHR11749">
    <property type="entry name" value="RIBULOSE-5-PHOSPHATE-3-EPIMERASE"/>
    <property type="match status" value="1"/>
</dbReference>
<dbReference type="GO" id="GO:0004750">
    <property type="term" value="F:D-ribulose-phosphate 3-epimerase activity"/>
    <property type="evidence" value="ECO:0007669"/>
    <property type="project" value="UniProtKB-UniRule"/>
</dbReference>
<comment type="catalytic activity">
    <reaction evidence="1 10 11">
        <text>D-ribulose 5-phosphate = D-xylulose 5-phosphate</text>
        <dbReference type="Rhea" id="RHEA:13677"/>
        <dbReference type="ChEBI" id="CHEBI:57737"/>
        <dbReference type="ChEBI" id="CHEBI:58121"/>
        <dbReference type="EC" id="5.1.3.1"/>
    </reaction>
</comment>
<evidence type="ECO:0000256" key="4">
    <source>
        <dbReference type="ARBA" id="ARBA00001947"/>
    </source>
</evidence>
<dbReference type="EC" id="5.1.3.1" evidence="7 10"/>
<name>A0A939G239_9BACT</name>
<comment type="caution">
    <text evidence="10">Lacks conserved residue(s) required for the propagation of feature annotation.</text>
</comment>
<feature type="binding site" evidence="10 14">
    <location>
        <position position="9"/>
    </location>
    <ligand>
        <name>substrate</name>
    </ligand>
</feature>
<evidence type="ECO:0000256" key="7">
    <source>
        <dbReference type="ARBA" id="ARBA00013188"/>
    </source>
</evidence>
<feature type="binding site" evidence="10 14">
    <location>
        <position position="67"/>
    </location>
    <ligand>
        <name>substrate</name>
    </ligand>
</feature>
<dbReference type="HAMAP" id="MF_02227">
    <property type="entry name" value="RPE"/>
    <property type="match status" value="1"/>
</dbReference>
<dbReference type="NCBIfam" id="NF004076">
    <property type="entry name" value="PRK05581.1-4"/>
    <property type="match status" value="1"/>
</dbReference>
<evidence type="ECO:0000256" key="10">
    <source>
        <dbReference type="HAMAP-Rule" id="MF_02227"/>
    </source>
</evidence>
<evidence type="ECO:0000256" key="13">
    <source>
        <dbReference type="PIRSR" id="PIRSR001461-2"/>
    </source>
</evidence>
<keyword evidence="13" id="KW-0170">Cobalt</keyword>
<dbReference type="Proteomes" id="UP000664795">
    <property type="component" value="Unassembled WGS sequence"/>
</dbReference>
<comment type="cofactor">
    <cofactor evidence="2">
        <name>Mn(2+)</name>
        <dbReference type="ChEBI" id="CHEBI:29035"/>
    </cofactor>
</comment>
<keyword evidence="13" id="KW-0464">Manganese</keyword>
<keyword evidence="8 10" id="KW-0479">Metal-binding</keyword>
<feature type="binding site" evidence="14">
    <location>
        <position position="178"/>
    </location>
    <ligand>
        <name>substrate</name>
    </ligand>
</feature>
<dbReference type="GO" id="GO:0005737">
    <property type="term" value="C:cytoplasm"/>
    <property type="evidence" value="ECO:0007669"/>
    <property type="project" value="UniProtKB-ARBA"/>
</dbReference>
<feature type="binding site" evidence="10">
    <location>
        <begin position="176"/>
        <end position="178"/>
    </location>
    <ligand>
        <name>substrate</name>
    </ligand>
</feature>
<evidence type="ECO:0000256" key="2">
    <source>
        <dbReference type="ARBA" id="ARBA00001936"/>
    </source>
</evidence>
<comment type="cofactor">
    <cofactor evidence="5">
        <name>Fe(2+)</name>
        <dbReference type="ChEBI" id="CHEBI:29033"/>
    </cofactor>
</comment>
<dbReference type="AlphaFoldDB" id="A0A939G239"/>
<comment type="cofactor">
    <cofactor evidence="3">
        <name>Co(2+)</name>
        <dbReference type="ChEBI" id="CHEBI:48828"/>
    </cofactor>
</comment>
<dbReference type="EMBL" id="JAFMYU010000001">
    <property type="protein sequence ID" value="MBO0929690.1"/>
    <property type="molecule type" value="Genomic_DNA"/>
</dbReference>
<dbReference type="RefSeq" id="WP_207333643.1">
    <property type="nucleotide sequence ID" value="NZ_JAFMYU010000001.1"/>
</dbReference>
<comment type="similarity">
    <text evidence="6 10 11">Belongs to the ribulose-phosphate 3-epimerase family.</text>
</comment>
<dbReference type="PROSITE" id="PS01085">
    <property type="entry name" value="RIBUL_P_3_EPIMER_1"/>
    <property type="match status" value="1"/>
</dbReference>
<evidence type="ECO:0000313" key="15">
    <source>
        <dbReference type="EMBL" id="MBO0929690.1"/>
    </source>
</evidence>
<evidence type="ECO:0000256" key="11">
    <source>
        <dbReference type="PIRNR" id="PIRNR001461"/>
    </source>
</evidence>
<dbReference type="Gene3D" id="3.20.20.70">
    <property type="entry name" value="Aldolase class I"/>
    <property type="match status" value="1"/>
</dbReference>
<evidence type="ECO:0000256" key="6">
    <source>
        <dbReference type="ARBA" id="ARBA00009541"/>
    </source>
</evidence>
<feature type="binding site" evidence="10 13">
    <location>
        <position position="36"/>
    </location>
    <ligand>
        <name>a divalent metal cation</name>
        <dbReference type="ChEBI" id="CHEBI:60240"/>
    </ligand>
</feature>
<proteinExistence type="inferred from homology"/>
<reference evidence="15 16" key="1">
    <citation type="submission" date="2021-03" db="EMBL/GenBank/DDBJ databases">
        <title>Fibrella sp. HMF5036 genome sequencing and assembly.</title>
        <authorList>
            <person name="Kang H."/>
            <person name="Kim H."/>
            <person name="Bae S."/>
            <person name="Joh K."/>
        </authorList>
    </citation>
    <scope>NUCLEOTIDE SEQUENCE [LARGE SCALE GENOMIC DNA]</scope>
    <source>
        <strain evidence="15 16">HMF5036</strain>
    </source>
</reference>
<accession>A0A939G239</accession>
<feature type="binding site" evidence="10 13">
    <location>
        <position position="67"/>
    </location>
    <ligand>
        <name>a divalent metal cation</name>
        <dbReference type="ChEBI" id="CHEBI:60240"/>
    </ligand>
</feature>
<evidence type="ECO:0000256" key="3">
    <source>
        <dbReference type="ARBA" id="ARBA00001941"/>
    </source>
</evidence>
<keyword evidence="10 11" id="KW-0119">Carbohydrate metabolism</keyword>
<evidence type="ECO:0000256" key="1">
    <source>
        <dbReference type="ARBA" id="ARBA00001782"/>
    </source>
</evidence>
<gene>
    <name evidence="10 15" type="primary">rpe</name>
    <name evidence="15" type="ORF">J2I48_01725</name>
</gene>
<evidence type="ECO:0000313" key="16">
    <source>
        <dbReference type="Proteomes" id="UP000664795"/>
    </source>
</evidence>
<comment type="function">
    <text evidence="10">Catalyzes the reversible epimerization of D-ribulose 5-phosphate to D-xylulose 5-phosphate.</text>
</comment>
<feature type="active site" description="Proton donor" evidence="10 12">
    <location>
        <position position="176"/>
    </location>
</feature>
<dbReference type="PIRSF" id="PIRSF001461">
    <property type="entry name" value="RPE"/>
    <property type="match status" value="1"/>
</dbReference>
<protein>
    <recommendedName>
        <fullName evidence="7 10">Ribulose-phosphate 3-epimerase</fullName>
        <ecNumber evidence="7 10">5.1.3.1</ecNumber>
    </recommendedName>
</protein>
<dbReference type="InterPro" id="IPR000056">
    <property type="entry name" value="Ribul_P_3_epim-like"/>
</dbReference>
<evidence type="ECO:0000256" key="8">
    <source>
        <dbReference type="ARBA" id="ARBA00022723"/>
    </source>
</evidence>
<keyword evidence="9 10" id="KW-0413">Isomerase</keyword>
<evidence type="ECO:0000256" key="12">
    <source>
        <dbReference type="PIRSR" id="PIRSR001461-1"/>
    </source>
</evidence>
<comment type="cofactor">
    <cofactor evidence="10 13">
        <name>a divalent metal cation</name>
        <dbReference type="ChEBI" id="CHEBI:60240"/>
    </cofactor>
    <text evidence="10 13">Binds 1 divalent metal cation per subunit.</text>
</comment>
<dbReference type="GO" id="GO:0046872">
    <property type="term" value="F:metal ion binding"/>
    <property type="evidence" value="ECO:0007669"/>
    <property type="project" value="UniProtKB-UniRule"/>
</dbReference>
<dbReference type="GO" id="GO:0019323">
    <property type="term" value="P:pentose catabolic process"/>
    <property type="evidence" value="ECO:0007669"/>
    <property type="project" value="UniProtKB-UniRule"/>
</dbReference>
<dbReference type="InterPro" id="IPR013785">
    <property type="entry name" value="Aldolase_TIM"/>
</dbReference>
<organism evidence="15 16">
    <name type="scientific">Fibrella aquatilis</name>
    <dbReference type="NCBI Taxonomy" id="2817059"/>
    <lineage>
        <taxon>Bacteria</taxon>
        <taxon>Pseudomonadati</taxon>
        <taxon>Bacteroidota</taxon>
        <taxon>Cytophagia</taxon>
        <taxon>Cytophagales</taxon>
        <taxon>Spirosomataceae</taxon>
        <taxon>Fibrella</taxon>
    </lineage>
</organism>
<dbReference type="GO" id="GO:0006098">
    <property type="term" value="P:pentose-phosphate shunt"/>
    <property type="evidence" value="ECO:0007669"/>
    <property type="project" value="UniProtKB-UniRule"/>
</dbReference>
<feature type="binding site" evidence="10 13">
    <location>
        <position position="176"/>
    </location>
    <ligand>
        <name>a divalent metal cation</name>
        <dbReference type="ChEBI" id="CHEBI:60240"/>
    </ligand>
</feature>
<feature type="binding site" evidence="14">
    <location>
        <begin position="198"/>
        <end position="199"/>
    </location>
    <ligand>
        <name>substrate</name>
    </ligand>
</feature>
<sequence>MNPPIIAPSILAADFANLQRDVELINRSEADWFHVDVMDGVFVPNISFGFPVMEAICRHATKPLDVHLMIVQPERYIDAFAKAGAAAITVHYEACTHLHRTLTLIREAGCRAGVALNMQTPVDTLIDIADAFDQVLIMTINPGFGGQKLLPLSIPKVVKLRRLLTEAQSPALIGVDGGIDQHTIGMVVAAGIDYAVAGTSVFGAADPLLAIQTLKKARQPLLA</sequence>
<dbReference type="FunFam" id="3.20.20.70:FF:000004">
    <property type="entry name" value="Ribulose-phosphate 3-epimerase"/>
    <property type="match status" value="1"/>
</dbReference>
<keyword evidence="13" id="KW-0862">Zinc</keyword>
<dbReference type="InterPro" id="IPR026019">
    <property type="entry name" value="Ribul_P_3_epim"/>
</dbReference>
<comment type="cofactor">
    <cofactor evidence="4">
        <name>Zn(2+)</name>
        <dbReference type="ChEBI" id="CHEBI:29105"/>
    </cofactor>
</comment>
<evidence type="ECO:0000256" key="14">
    <source>
        <dbReference type="PIRSR" id="PIRSR001461-3"/>
    </source>
</evidence>
<comment type="caution">
    <text evidence="15">The sequence shown here is derived from an EMBL/GenBank/DDBJ whole genome shotgun (WGS) entry which is preliminary data.</text>
</comment>
<evidence type="ECO:0000256" key="9">
    <source>
        <dbReference type="ARBA" id="ARBA00023235"/>
    </source>
</evidence>
<feature type="binding site" evidence="10 14">
    <location>
        <begin position="143"/>
        <end position="146"/>
    </location>
    <ligand>
        <name>substrate</name>
    </ligand>
</feature>
<keyword evidence="16" id="KW-1185">Reference proteome</keyword>
<dbReference type="Pfam" id="PF00834">
    <property type="entry name" value="Ribul_P_3_epim"/>
    <property type="match status" value="1"/>
</dbReference>
<evidence type="ECO:0000256" key="5">
    <source>
        <dbReference type="ARBA" id="ARBA00001954"/>
    </source>
</evidence>
<comment type="pathway">
    <text evidence="10">Carbohydrate degradation.</text>
</comment>
<feature type="active site" description="Proton acceptor" evidence="10 12">
    <location>
        <position position="36"/>
    </location>
</feature>
<dbReference type="InterPro" id="IPR011060">
    <property type="entry name" value="RibuloseP-bd_barrel"/>
</dbReference>
<feature type="binding site" evidence="10 13">
    <location>
        <position position="34"/>
    </location>
    <ligand>
        <name>a divalent metal cation</name>
        <dbReference type="ChEBI" id="CHEBI:60240"/>
    </ligand>
</feature>
<dbReference type="NCBIfam" id="TIGR01163">
    <property type="entry name" value="rpe"/>
    <property type="match status" value="1"/>
</dbReference>